<dbReference type="InterPro" id="IPR000674">
    <property type="entry name" value="Ald_Oxase/Xan_DH_a/b"/>
</dbReference>
<sequence length="770" mass="80984">MAEKFHRSDARGKVTGRAVYGVDLYAPHMLLGGVVRARIPRGRIRRVDTSAAEAMDGVTVVTAADLPVPAYGMVVNDQPPLASAFIRFASEPVVVVAAPDRETLAAAMGAVVVEADAEAGVFDVEAALGDGSALVHTDYQGYSTVFETHRDGNINGRSVVTAGDVDAAFAEATHVLEGRYVTPRVHQGYIEPRACLATVAPDGSYEVTTSTQNPFGVRGTLAKILGVPESRVRISASTVGGGFGGKLDVTLEHFAALLARKSGRPVKMVSSRAEELASANPRENSVVLIRSAVDAAGRIIGREVTCLLDSGAYAHDTPFIASVATLQATGPYRIDNVRSTALSVYTNTQPTGAYRGPSGPQMVLAVEAHMDEIARHLGEDPVALRRRHFFQPGDVALNGQVITSPSIAECVDRALEAIEYDRPREPGTAVGFACSWWTTTAGPAGATALLEGDGTVSVITGATEIGSGALATGVVHLVAERMGVSPESVRLAATGDTGTGAFDFGAQGSRTTFNVGNAVLEACDLVRAQVFAEAAELLEVGEGDLELIDGTVQVRGLPSVTLQLSAVAQSALNRRGPIHASARYVAPPTEYNPSCVGPHHFYPTFNSPSFHCHAVEVAVDEETGRIEVLRYVAAQDVGKALVPPAVEGQIQGGVLQGLGLALYEEEVLDRGLVRNQSLDTYKLPTAMETPPLECILVENASEDGPHGAKGVGEPPIILPGAAIANAVTRAIGRTTRELPLTPQRVLEHLRAPAESWAASTNQESQYDRAR</sequence>
<dbReference type="InterPro" id="IPR037165">
    <property type="entry name" value="AldOxase/xan_DH_Mopterin-bd_sf"/>
</dbReference>
<dbReference type="Gene3D" id="3.30.365.10">
    <property type="entry name" value="Aldehyde oxidase/xanthine dehydrogenase, molybdopterin binding domain"/>
    <property type="match status" value="4"/>
</dbReference>
<evidence type="ECO:0000313" key="3">
    <source>
        <dbReference type="Proteomes" id="UP001597046"/>
    </source>
</evidence>
<dbReference type="PANTHER" id="PTHR11908:SF157">
    <property type="entry name" value="XANTHINE DEHYDROGENASE SUBUNIT D-RELATED"/>
    <property type="match status" value="1"/>
</dbReference>
<dbReference type="InterPro" id="IPR008274">
    <property type="entry name" value="AldOxase/xan_DH_MoCoBD1"/>
</dbReference>
<accession>A0ABW3MSD3</accession>
<dbReference type="Pfam" id="PF02738">
    <property type="entry name" value="MoCoBD_1"/>
    <property type="match status" value="1"/>
</dbReference>
<reference evidence="3" key="1">
    <citation type="journal article" date="2019" name="Int. J. Syst. Evol. Microbiol.">
        <title>The Global Catalogue of Microorganisms (GCM) 10K type strain sequencing project: providing services to taxonomists for standard genome sequencing and annotation.</title>
        <authorList>
            <consortium name="The Broad Institute Genomics Platform"/>
            <consortium name="The Broad Institute Genome Sequencing Center for Infectious Disease"/>
            <person name="Wu L."/>
            <person name="Ma J."/>
        </authorList>
    </citation>
    <scope>NUCLEOTIDE SEQUENCE [LARGE SCALE GENOMIC DNA]</scope>
    <source>
        <strain evidence="3">CCUG 57508</strain>
    </source>
</reference>
<dbReference type="InterPro" id="IPR046867">
    <property type="entry name" value="AldOxase/xan_DH_MoCoBD2"/>
</dbReference>
<feature type="domain" description="Aldehyde oxidase/xanthine dehydrogenase a/b hammerhead" evidence="1">
    <location>
        <begin position="15"/>
        <end position="119"/>
    </location>
</feature>
<dbReference type="PANTHER" id="PTHR11908">
    <property type="entry name" value="XANTHINE DEHYDROGENASE"/>
    <property type="match status" value="1"/>
</dbReference>
<dbReference type="Pfam" id="PF20256">
    <property type="entry name" value="MoCoBD_2"/>
    <property type="match status" value="1"/>
</dbReference>
<dbReference type="InterPro" id="IPR036856">
    <property type="entry name" value="Ald_Oxase/Xan_DH_a/b_sf"/>
</dbReference>
<dbReference type="InterPro" id="IPR016208">
    <property type="entry name" value="Ald_Oxase/xanthine_DH-like"/>
</dbReference>
<comment type="caution">
    <text evidence="2">The sequence shown here is derived from an EMBL/GenBank/DDBJ whole genome shotgun (WGS) entry which is preliminary data.</text>
</comment>
<dbReference type="Gene3D" id="3.90.1170.50">
    <property type="entry name" value="Aldehyde oxidase/xanthine dehydrogenase, a/b hammerhead"/>
    <property type="match status" value="1"/>
</dbReference>
<name>A0ABW3MSD3_9MICO</name>
<proteinExistence type="predicted"/>
<dbReference type="SMART" id="SM01008">
    <property type="entry name" value="Ald_Xan_dh_C"/>
    <property type="match status" value="1"/>
</dbReference>
<dbReference type="Pfam" id="PF01315">
    <property type="entry name" value="Ald_Xan_dh_C"/>
    <property type="match status" value="1"/>
</dbReference>
<organism evidence="2 3">
    <name type="scientific">Terrabacter terrigena</name>
    <dbReference type="NCBI Taxonomy" id="574718"/>
    <lineage>
        <taxon>Bacteria</taxon>
        <taxon>Bacillati</taxon>
        <taxon>Actinomycetota</taxon>
        <taxon>Actinomycetes</taxon>
        <taxon>Micrococcales</taxon>
        <taxon>Intrasporangiaceae</taxon>
        <taxon>Terrabacter</taxon>
    </lineage>
</organism>
<protein>
    <submittedName>
        <fullName evidence="2">Xanthine dehydrogenase family protein molybdopterin-binding subunit</fullName>
    </submittedName>
</protein>
<evidence type="ECO:0000259" key="1">
    <source>
        <dbReference type="SMART" id="SM01008"/>
    </source>
</evidence>
<evidence type="ECO:0000313" key="2">
    <source>
        <dbReference type="EMBL" id="MFD1053493.1"/>
    </source>
</evidence>
<dbReference type="EMBL" id="JBHTKH010000001">
    <property type="protein sequence ID" value="MFD1053493.1"/>
    <property type="molecule type" value="Genomic_DNA"/>
</dbReference>
<dbReference type="SUPFAM" id="SSF56003">
    <property type="entry name" value="Molybdenum cofactor-binding domain"/>
    <property type="match status" value="1"/>
</dbReference>
<keyword evidence="3" id="KW-1185">Reference proteome</keyword>
<gene>
    <name evidence="2" type="ORF">ACFQ2V_04170</name>
</gene>
<dbReference type="RefSeq" id="WP_386050980.1">
    <property type="nucleotide sequence ID" value="NZ_JBHTKH010000001.1"/>
</dbReference>
<dbReference type="Proteomes" id="UP001597046">
    <property type="component" value="Unassembled WGS sequence"/>
</dbReference>
<dbReference type="SUPFAM" id="SSF54665">
    <property type="entry name" value="CO dehydrogenase molybdoprotein N-domain-like"/>
    <property type="match status" value="1"/>
</dbReference>